<dbReference type="KEGG" id="sphc:CVN68_06480"/>
<dbReference type="InterPro" id="IPR027612">
    <property type="entry name" value="Put_MTase_LIC12133"/>
</dbReference>
<sequence>MTKMTSRLRAWIPPRLVEMLAGIGGSVRYRGRYASFAQARAHSLGYENPLSLQRGELPALQGPITEARTLQLVAAFAPIVAARANLRVVDLGGSLGGHYYSMARLFPQTDWDWTVVETPAQVAAARTSAPVLHFATERPQGHFDIALISGTLQYLPDPYAVLRDFAAHADYVVLNRLPVAAEDIATVQVVKGQGSYPALLPGERKLMNALAELGEIVMQWECPADQISLGASRVRHRGFLLRVHQNCKETTRTCVPFGMLIDEPVVLNA</sequence>
<dbReference type="NCBIfam" id="TIGR04325">
    <property type="entry name" value="MTase_LIC12133"/>
    <property type="match status" value="1"/>
</dbReference>
<dbReference type="Proteomes" id="UP000229081">
    <property type="component" value="Chromosome"/>
</dbReference>
<proteinExistence type="predicted"/>
<dbReference type="InterPro" id="IPR029063">
    <property type="entry name" value="SAM-dependent_MTases_sf"/>
</dbReference>
<protein>
    <recommendedName>
        <fullName evidence="3">Methyltransferase, TIGR04325 family</fullName>
    </recommendedName>
</protein>
<evidence type="ECO:0008006" key="3">
    <source>
        <dbReference type="Google" id="ProtNLM"/>
    </source>
</evidence>
<evidence type="ECO:0000313" key="1">
    <source>
        <dbReference type="EMBL" id="ATY31660.1"/>
    </source>
</evidence>
<reference evidence="1 2" key="1">
    <citation type="submission" date="2017-11" db="EMBL/GenBank/DDBJ databases">
        <title>Complete genome sequence of Sphingomonas sp. Strain Cra20, a psychrotolerant potential plant growth promoting rhizobacteria.</title>
        <authorList>
            <person name="Luo Y."/>
        </authorList>
    </citation>
    <scope>NUCLEOTIDE SEQUENCE [LARGE SCALE GENOMIC DNA]</scope>
    <source>
        <strain evidence="1 2">Cra20</strain>
    </source>
</reference>
<dbReference type="EMBL" id="CP024923">
    <property type="protein sequence ID" value="ATY31660.1"/>
    <property type="molecule type" value="Genomic_DNA"/>
</dbReference>
<dbReference type="AlphaFoldDB" id="A0A2K8MCM9"/>
<keyword evidence="2" id="KW-1185">Reference proteome</keyword>
<name>A0A2K8MCM9_9SPHN</name>
<gene>
    <name evidence="1" type="ORF">CVN68_06480</name>
</gene>
<organism evidence="1 2">
    <name type="scientific">Sphingomonas psychrotolerans</name>
    <dbReference type="NCBI Taxonomy" id="1327635"/>
    <lineage>
        <taxon>Bacteria</taxon>
        <taxon>Pseudomonadati</taxon>
        <taxon>Pseudomonadota</taxon>
        <taxon>Alphaproteobacteria</taxon>
        <taxon>Sphingomonadales</taxon>
        <taxon>Sphingomonadaceae</taxon>
        <taxon>Sphingomonas</taxon>
    </lineage>
</organism>
<dbReference type="Gene3D" id="3.40.50.150">
    <property type="entry name" value="Vaccinia Virus protein VP39"/>
    <property type="match status" value="1"/>
</dbReference>
<accession>A0A2K8MCM9</accession>
<dbReference type="SUPFAM" id="SSF53335">
    <property type="entry name" value="S-adenosyl-L-methionine-dependent methyltransferases"/>
    <property type="match status" value="1"/>
</dbReference>
<evidence type="ECO:0000313" key="2">
    <source>
        <dbReference type="Proteomes" id="UP000229081"/>
    </source>
</evidence>